<comment type="caution">
    <text evidence="2">The sequence shown here is derived from an EMBL/GenBank/DDBJ whole genome shotgun (WGS) entry which is preliminary data.</text>
</comment>
<keyword evidence="2" id="KW-0489">Methyltransferase</keyword>
<protein>
    <submittedName>
        <fullName evidence="2">Ubiquinone/menaquinone biosynthesis methyltransferase UbiE</fullName>
    </submittedName>
</protein>
<dbReference type="AlphaFoldDB" id="A0A6P1ZI27"/>
<dbReference type="InterPro" id="IPR025714">
    <property type="entry name" value="Methyltranfer_dom"/>
</dbReference>
<keyword evidence="2" id="KW-0808">Transferase</keyword>
<dbReference type="PANTHER" id="PTHR45128">
    <property type="entry name" value="METHYLTRANSFERASE TYPE 11"/>
    <property type="match status" value="1"/>
</dbReference>
<dbReference type="Proteomes" id="UP000434052">
    <property type="component" value="Unassembled WGS sequence"/>
</dbReference>
<dbReference type="OrthoDB" id="9784101at2"/>
<accession>A0A6P1ZI27</accession>
<sequence length="189" mass="20404">MSTKPVAAGRSSITHVDQDIVFANLIADNASVYLDLACGAGNYTLALAQRLGADSVIHALDLWEEGVAALQESATQQGFENIKAQVADATKPLPLDDGSIDVCLLATILHDIPEAERVNTLQEVRRVLKPHGALVIIEYKKLDYGPGPKNIEARIGEADAEALLTPLGFKKDAVVDLGEYPYLIRFIKQ</sequence>
<organism evidence="2 3">
    <name type="scientific">Oceanidesulfovibrio marinus</name>
    <dbReference type="NCBI Taxonomy" id="370038"/>
    <lineage>
        <taxon>Bacteria</taxon>
        <taxon>Pseudomonadati</taxon>
        <taxon>Thermodesulfobacteriota</taxon>
        <taxon>Desulfovibrionia</taxon>
        <taxon>Desulfovibrionales</taxon>
        <taxon>Desulfovibrionaceae</taxon>
        <taxon>Oceanidesulfovibrio</taxon>
    </lineage>
</organism>
<dbReference type="RefSeq" id="WP_144305144.1">
    <property type="nucleotide sequence ID" value="NZ_QMIF01000005.1"/>
</dbReference>
<dbReference type="GO" id="GO:0032259">
    <property type="term" value="P:methylation"/>
    <property type="evidence" value="ECO:0007669"/>
    <property type="project" value="UniProtKB-KW"/>
</dbReference>
<name>A0A6P1ZI27_9BACT</name>
<feature type="domain" description="Methyltransferase" evidence="1">
    <location>
        <begin position="29"/>
        <end position="140"/>
    </location>
</feature>
<dbReference type="SUPFAM" id="SSF53335">
    <property type="entry name" value="S-adenosyl-L-methionine-dependent methyltransferases"/>
    <property type="match status" value="1"/>
</dbReference>
<evidence type="ECO:0000313" key="2">
    <source>
        <dbReference type="EMBL" id="TVM34146.1"/>
    </source>
</evidence>
<dbReference type="Pfam" id="PF13847">
    <property type="entry name" value="Methyltransf_31"/>
    <property type="match status" value="1"/>
</dbReference>
<evidence type="ECO:0000259" key="1">
    <source>
        <dbReference type="Pfam" id="PF13847"/>
    </source>
</evidence>
<dbReference type="EMBL" id="QMIF01000005">
    <property type="protein sequence ID" value="TVM34146.1"/>
    <property type="molecule type" value="Genomic_DNA"/>
</dbReference>
<dbReference type="CDD" id="cd02440">
    <property type="entry name" value="AdoMet_MTases"/>
    <property type="match status" value="1"/>
</dbReference>
<dbReference type="GO" id="GO:0008168">
    <property type="term" value="F:methyltransferase activity"/>
    <property type="evidence" value="ECO:0007669"/>
    <property type="project" value="UniProtKB-KW"/>
</dbReference>
<dbReference type="InterPro" id="IPR029063">
    <property type="entry name" value="SAM-dependent_MTases_sf"/>
</dbReference>
<proteinExistence type="predicted"/>
<gene>
    <name evidence="2" type="ORF">DQK91_09605</name>
</gene>
<keyword evidence="2" id="KW-0830">Ubiquinone</keyword>
<reference evidence="2 3" key="1">
    <citation type="submission" date="2018-06" db="EMBL/GenBank/DDBJ databases">
        <title>Complete genome of Desulfovibrio marinus P48SEP.</title>
        <authorList>
            <person name="Crispim J.S."/>
            <person name="Vidigal P.M.P."/>
            <person name="Silva L.C.F."/>
            <person name="Araujo L.C."/>
            <person name="Laguardia C.N."/>
            <person name="Dias R.S."/>
            <person name="Sousa M.P."/>
            <person name="Paula S.O."/>
            <person name="Silva C."/>
        </authorList>
    </citation>
    <scope>NUCLEOTIDE SEQUENCE [LARGE SCALE GENOMIC DNA]</scope>
    <source>
        <strain evidence="2 3">P48SEP</strain>
    </source>
</reference>
<evidence type="ECO:0000313" key="3">
    <source>
        <dbReference type="Proteomes" id="UP000434052"/>
    </source>
</evidence>
<dbReference type="Gene3D" id="3.40.50.150">
    <property type="entry name" value="Vaccinia Virus protein VP39"/>
    <property type="match status" value="1"/>
</dbReference>
<dbReference type="InterPro" id="IPR053173">
    <property type="entry name" value="SAM-binding_MTase"/>
</dbReference>
<dbReference type="PANTHER" id="PTHR45128:SF1">
    <property type="entry name" value="S-ADENOSYLMETHIONINE-DEPENDENT METHYLTRANSFERASE RV2258C"/>
    <property type="match status" value="1"/>
</dbReference>